<keyword evidence="4" id="KW-0472">Membrane</keyword>
<dbReference type="InterPro" id="IPR014941">
    <property type="entry name" value="FimB/Mfa2/Mfa3"/>
</dbReference>
<evidence type="ECO:0000256" key="1">
    <source>
        <dbReference type="ARBA" id="ARBA00004442"/>
    </source>
</evidence>
<evidence type="ECO:0000256" key="4">
    <source>
        <dbReference type="ARBA" id="ARBA00023136"/>
    </source>
</evidence>
<evidence type="ECO:0000313" key="9">
    <source>
        <dbReference type="EMBL" id="MBC5643204.1"/>
    </source>
</evidence>
<evidence type="ECO:0000256" key="3">
    <source>
        <dbReference type="ARBA" id="ARBA00022729"/>
    </source>
</evidence>
<protein>
    <submittedName>
        <fullName evidence="9">FimB/Mfa2 family fimbrial subunit</fullName>
    </submittedName>
</protein>
<evidence type="ECO:0000256" key="6">
    <source>
        <dbReference type="ARBA" id="ARBA00023237"/>
    </source>
</evidence>
<dbReference type="EMBL" id="JACOOI010000009">
    <property type="protein sequence ID" value="MBC5643204.1"/>
    <property type="molecule type" value="Genomic_DNA"/>
</dbReference>
<gene>
    <name evidence="9" type="ORF">H8S77_09930</name>
</gene>
<feature type="signal peptide" evidence="8">
    <location>
        <begin position="1"/>
        <end position="26"/>
    </location>
</feature>
<keyword evidence="6" id="KW-0998">Cell outer membrane</keyword>
<name>A0ABR7E228_9BACT</name>
<dbReference type="RefSeq" id="WP_186959285.1">
    <property type="nucleotide sequence ID" value="NZ_JACOOI010000009.1"/>
</dbReference>
<evidence type="ECO:0000256" key="2">
    <source>
        <dbReference type="ARBA" id="ARBA00007248"/>
    </source>
</evidence>
<comment type="caution">
    <text evidence="9">The sequence shown here is derived from an EMBL/GenBank/DDBJ whole genome shotgun (WGS) entry which is preliminary data.</text>
</comment>
<evidence type="ECO:0000256" key="7">
    <source>
        <dbReference type="ARBA" id="ARBA00023288"/>
    </source>
</evidence>
<reference evidence="9 10" key="1">
    <citation type="submission" date="2020-08" db="EMBL/GenBank/DDBJ databases">
        <title>Genome public.</title>
        <authorList>
            <person name="Liu C."/>
            <person name="Sun Q."/>
        </authorList>
    </citation>
    <scope>NUCLEOTIDE SEQUENCE [LARGE SCALE GENOMIC DNA]</scope>
    <source>
        <strain evidence="9 10">BX2</strain>
    </source>
</reference>
<dbReference type="Gene3D" id="2.60.40.2100">
    <property type="match status" value="1"/>
</dbReference>
<feature type="chain" id="PRO_5046068593" evidence="8">
    <location>
        <begin position="27"/>
        <end position="319"/>
    </location>
</feature>
<comment type="similarity">
    <text evidence="2">Belongs to the bacteroidetes fimbrillin superfamily. FimB/Mfa2 family.</text>
</comment>
<accession>A0ABR7E228</accession>
<dbReference type="PROSITE" id="PS51257">
    <property type="entry name" value="PROKAR_LIPOPROTEIN"/>
    <property type="match status" value="1"/>
</dbReference>
<keyword evidence="7" id="KW-0449">Lipoprotein</keyword>
<evidence type="ECO:0000256" key="5">
    <source>
        <dbReference type="ARBA" id="ARBA00023139"/>
    </source>
</evidence>
<keyword evidence="10" id="KW-1185">Reference proteome</keyword>
<sequence length="319" mass="35509">MGRIQTGRFWMICSILVVMLSGCSFGDEPSVCPYNVRMEYWYAGSSTENTLPTYVDNLRQYLFDAKGNLLATTNLKGDSVAGWNGNLPDGDYTLVLWGNLSDESNANETIQTQNESDMNMNEMILSAQQADVPPGYRGNTSCLYYGTTAFTLKNGATRSRRVYLSHAHAVLSVTVRWMRGEPPADGIFRMRLKGIPAVYGFTGGNEATIPSGDGQYIIPRITGGITYHETRAALSYDGEVIGEFVTFRYTASTHQLWSLWRDGEQIIKDLDLNLFFNKQSVSMDTNMEQEFDLLVSVYDDKIIVTQATASDWDEGGTIG</sequence>
<proteinExistence type="inferred from homology"/>
<comment type="subcellular location">
    <subcellularLocation>
        <location evidence="1">Cell outer membrane</location>
    </subcellularLocation>
</comment>
<evidence type="ECO:0000256" key="8">
    <source>
        <dbReference type="SAM" id="SignalP"/>
    </source>
</evidence>
<dbReference type="Proteomes" id="UP000644010">
    <property type="component" value="Unassembled WGS sequence"/>
</dbReference>
<keyword evidence="3 8" id="KW-0732">Signal</keyword>
<keyword evidence="5" id="KW-0564">Palmitate</keyword>
<organism evidence="9 10">
    <name type="scientific">Parabacteroides segnis</name>
    <dbReference type="NCBI Taxonomy" id="2763058"/>
    <lineage>
        <taxon>Bacteria</taxon>
        <taxon>Pseudomonadati</taxon>
        <taxon>Bacteroidota</taxon>
        <taxon>Bacteroidia</taxon>
        <taxon>Bacteroidales</taxon>
        <taxon>Tannerellaceae</taxon>
        <taxon>Parabacteroides</taxon>
    </lineage>
</organism>
<evidence type="ECO:0000313" key="10">
    <source>
        <dbReference type="Proteomes" id="UP000644010"/>
    </source>
</evidence>
<dbReference type="Pfam" id="PF08842">
    <property type="entry name" value="Mfa2"/>
    <property type="match status" value="1"/>
</dbReference>